<feature type="domain" description="Rab-GAP TBC" evidence="1">
    <location>
        <begin position="53"/>
        <end position="286"/>
    </location>
</feature>
<accession>A0A024T9W7</accession>
<name>A0A024T9W7_9STRA</name>
<dbReference type="GO" id="GO:0006886">
    <property type="term" value="P:intracellular protein transport"/>
    <property type="evidence" value="ECO:0007669"/>
    <property type="project" value="TreeGrafter"/>
</dbReference>
<dbReference type="Pfam" id="PF00566">
    <property type="entry name" value="RabGAP-TBC"/>
    <property type="match status" value="1"/>
</dbReference>
<dbReference type="SMART" id="SM00164">
    <property type="entry name" value="TBC"/>
    <property type="match status" value="1"/>
</dbReference>
<dbReference type="PANTHER" id="PTHR22957">
    <property type="entry name" value="TBC1 DOMAIN FAMILY MEMBER GTPASE-ACTIVATING PROTEIN"/>
    <property type="match status" value="1"/>
</dbReference>
<dbReference type="InterPro" id="IPR035969">
    <property type="entry name" value="Rab-GAP_TBC_sf"/>
</dbReference>
<proteinExistence type="predicted"/>
<dbReference type="GO" id="GO:0005096">
    <property type="term" value="F:GTPase activator activity"/>
    <property type="evidence" value="ECO:0007669"/>
    <property type="project" value="TreeGrafter"/>
</dbReference>
<protein>
    <recommendedName>
        <fullName evidence="1">Rab-GAP TBC domain-containing protein</fullName>
    </recommendedName>
</protein>
<dbReference type="OrthoDB" id="10263206at2759"/>
<dbReference type="Gene3D" id="1.10.8.270">
    <property type="entry name" value="putative rabgap domain of human tbc1 domain family member 14 like domains"/>
    <property type="match status" value="1"/>
</dbReference>
<dbReference type="eggNOG" id="KOG4567">
    <property type="taxonomic scope" value="Eukaryota"/>
</dbReference>
<evidence type="ECO:0000259" key="1">
    <source>
        <dbReference type="PROSITE" id="PS50086"/>
    </source>
</evidence>
<organism evidence="2">
    <name type="scientific">Aphanomyces invadans</name>
    <dbReference type="NCBI Taxonomy" id="157072"/>
    <lineage>
        <taxon>Eukaryota</taxon>
        <taxon>Sar</taxon>
        <taxon>Stramenopiles</taxon>
        <taxon>Oomycota</taxon>
        <taxon>Saprolegniomycetes</taxon>
        <taxon>Saprolegniales</taxon>
        <taxon>Verrucalvaceae</taxon>
        <taxon>Aphanomyces</taxon>
    </lineage>
</organism>
<sequence length="365" mass="41347">MNIVADAVFRPERDRADPASTAHCTKARASTPLRLDVANQVDLDALRAAILGGVDPLDRPIVWRVLLHVVGPHPSEWATELYTNRTSYAHLVRELSPFYDTNLDDNLNVITRQRNLAKADETLLHEIEKDVARTQVDLPFFSVHGMARDWMVRILYLFAKTHAEIGYCQGMHEVLAPVLFVFGTDKDALWSLHAEADSFAGFETLMQLLAPLHLASKQQPPRTGAQVQMARLHTLLRQHDASLWLHLNSLGVLPDYYSFRWYITLLSHEFEMDETLRLWDALLADSKRFALLHYVCVALILSHRRALIDRHADFGTCLTALQSKPTTNVQALLDKAFQLRDVDRATDLTRTRPPGARGPQTTQHG</sequence>
<dbReference type="STRING" id="157072.A0A024T9W7"/>
<gene>
    <name evidence="2" type="ORF">H310_15012</name>
</gene>
<reference evidence="2" key="1">
    <citation type="submission" date="2013-12" db="EMBL/GenBank/DDBJ databases">
        <title>The Genome Sequence of Aphanomyces invadans NJM9701.</title>
        <authorList>
            <consortium name="The Broad Institute Genomics Platform"/>
            <person name="Russ C."/>
            <person name="Tyler B."/>
            <person name="van West P."/>
            <person name="Dieguez-Uribeondo J."/>
            <person name="Young S.K."/>
            <person name="Zeng Q."/>
            <person name="Gargeya S."/>
            <person name="Fitzgerald M."/>
            <person name="Abouelleil A."/>
            <person name="Alvarado L."/>
            <person name="Chapman S.B."/>
            <person name="Gainer-Dewar J."/>
            <person name="Goldberg J."/>
            <person name="Griggs A."/>
            <person name="Gujja S."/>
            <person name="Hansen M."/>
            <person name="Howarth C."/>
            <person name="Imamovic A."/>
            <person name="Ireland A."/>
            <person name="Larimer J."/>
            <person name="McCowan C."/>
            <person name="Murphy C."/>
            <person name="Pearson M."/>
            <person name="Poon T.W."/>
            <person name="Priest M."/>
            <person name="Roberts A."/>
            <person name="Saif S."/>
            <person name="Shea T."/>
            <person name="Sykes S."/>
            <person name="Wortman J."/>
            <person name="Nusbaum C."/>
            <person name="Birren B."/>
        </authorList>
    </citation>
    <scope>NUCLEOTIDE SEQUENCE [LARGE SCALE GENOMIC DNA]</scope>
    <source>
        <strain evidence="2">NJM9701</strain>
    </source>
</reference>
<dbReference type="SUPFAM" id="SSF47923">
    <property type="entry name" value="Ypt/Rab-GAP domain of gyp1p"/>
    <property type="match status" value="2"/>
</dbReference>
<dbReference type="PROSITE" id="PS50086">
    <property type="entry name" value="TBC_RABGAP"/>
    <property type="match status" value="1"/>
</dbReference>
<dbReference type="RefSeq" id="XP_008881214.1">
    <property type="nucleotide sequence ID" value="XM_008882992.1"/>
</dbReference>
<evidence type="ECO:0000313" key="2">
    <source>
        <dbReference type="EMBL" id="ETV90152.1"/>
    </source>
</evidence>
<dbReference type="Gene3D" id="1.10.472.80">
    <property type="entry name" value="Ypt/Rab-GAP domain of gyp1p, domain 3"/>
    <property type="match status" value="1"/>
</dbReference>
<dbReference type="EMBL" id="KI914080">
    <property type="protein sequence ID" value="ETV90152.1"/>
    <property type="molecule type" value="Genomic_DNA"/>
</dbReference>
<dbReference type="AlphaFoldDB" id="A0A024T9W7"/>
<dbReference type="GeneID" id="20092062"/>
<dbReference type="VEuPathDB" id="FungiDB:H310_15012"/>
<dbReference type="InterPro" id="IPR000195">
    <property type="entry name" value="Rab-GAP-TBC_dom"/>
</dbReference>
<dbReference type="PANTHER" id="PTHR22957:SF27">
    <property type="entry name" value="TBC1 DOMAIN FAMILY MEMBER 13"/>
    <property type="match status" value="1"/>
</dbReference>